<name>A0A1C5K315_9ACTN</name>
<feature type="region of interest" description="Disordered" evidence="1">
    <location>
        <begin position="29"/>
        <end position="63"/>
    </location>
</feature>
<keyword evidence="4" id="KW-1185">Reference proteome</keyword>
<sequence length="164" mass="16079">MRSARLGLLSSVIMAVAVVVAGCTDGTDSASDSAKAGGGNTAATAESTSASATPDGAPGMNADTRTACTTISGDIETTMAKVAKAEKIGPPAGHSAVSAEYSAGAAGLYAHMFTASTKVNDAAKHVATAMSDLADTYATAPEETPSKTTLSTAVKQFQAACAAN</sequence>
<dbReference type="EMBL" id="LT607754">
    <property type="protein sequence ID" value="SCG76919.1"/>
    <property type="molecule type" value="Genomic_DNA"/>
</dbReference>
<evidence type="ECO:0000313" key="3">
    <source>
        <dbReference type="EMBL" id="SCG76919.1"/>
    </source>
</evidence>
<evidence type="ECO:0008006" key="5">
    <source>
        <dbReference type="Google" id="ProtNLM"/>
    </source>
</evidence>
<keyword evidence="2" id="KW-0732">Signal</keyword>
<evidence type="ECO:0000256" key="2">
    <source>
        <dbReference type="SAM" id="SignalP"/>
    </source>
</evidence>
<accession>A0A1C5K315</accession>
<evidence type="ECO:0000313" key="4">
    <source>
        <dbReference type="Proteomes" id="UP000198221"/>
    </source>
</evidence>
<dbReference type="AlphaFoldDB" id="A0A1C5K315"/>
<reference evidence="4" key="1">
    <citation type="submission" date="2016-06" db="EMBL/GenBank/DDBJ databases">
        <authorList>
            <person name="Varghese N."/>
            <person name="Submissions Spin"/>
        </authorList>
    </citation>
    <scope>NUCLEOTIDE SEQUENCE [LARGE SCALE GENOMIC DNA]</scope>
    <source>
        <strain evidence="4">DSM 43819</strain>
    </source>
</reference>
<protein>
    <recommendedName>
        <fullName evidence="5">Lipoprotein</fullName>
    </recommendedName>
</protein>
<dbReference type="PROSITE" id="PS51257">
    <property type="entry name" value="PROKAR_LIPOPROTEIN"/>
    <property type="match status" value="1"/>
</dbReference>
<organism evidence="3 4">
    <name type="scientific">Micromonospora inositola</name>
    <dbReference type="NCBI Taxonomy" id="47865"/>
    <lineage>
        <taxon>Bacteria</taxon>
        <taxon>Bacillati</taxon>
        <taxon>Actinomycetota</taxon>
        <taxon>Actinomycetes</taxon>
        <taxon>Micromonosporales</taxon>
        <taxon>Micromonosporaceae</taxon>
        <taxon>Micromonospora</taxon>
    </lineage>
</organism>
<feature type="compositionally biased region" description="Low complexity" evidence="1">
    <location>
        <begin position="41"/>
        <end position="53"/>
    </location>
</feature>
<dbReference type="Proteomes" id="UP000198221">
    <property type="component" value="Chromosome I"/>
</dbReference>
<feature type="signal peptide" evidence="2">
    <location>
        <begin position="1"/>
        <end position="21"/>
    </location>
</feature>
<evidence type="ECO:0000256" key="1">
    <source>
        <dbReference type="SAM" id="MobiDB-lite"/>
    </source>
</evidence>
<feature type="chain" id="PRO_5038389265" description="Lipoprotein" evidence="2">
    <location>
        <begin position="22"/>
        <end position="164"/>
    </location>
</feature>
<proteinExistence type="predicted"/>
<gene>
    <name evidence="3" type="ORF">GA0070613_6111</name>
</gene>